<dbReference type="InParanoid" id="A0A0C2X4S5"/>
<evidence type="ECO:0000256" key="1">
    <source>
        <dbReference type="SAM" id="Phobius"/>
    </source>
</evidence>
<keyword evidence="1" id="KW-0472">Membrane</keyword>
<sequence length="200" mass="23255">MSQFRPLSKRKVSFDERISTGRLEAAVKSASDRTQEYECQLRAVESQISTTLSNFRAIDNMMRESYSGLEQHNTRANHGLQNQVPYIESELEESAETLAQLNEILPDVDTQVTHIQAMYDSGRKEAEELVDNLTWLNTDFYERWRRIIFSDSPVSWRWKYIMRTSFAILFITSTVLLCIALAGAYRAHRHRLVWGDKLLS</sequence>
<keyword evidence="1" id="KW-0812">Transmembrane</keyword>
<reference evidence="2 3" key="1">
    <citation type="submission" date="2014-04" db="EMBL/GenBank/DDBJ databases">
        <title>Evolutionary Origins and Diversification of the Mycorrhizal Mutualists.</title>
        <authorList>
            <consortium name="DOE Joint Genome Institute"/>
            <consortium name="Mycorrhizal Genomics Consortium"/>
            <person name="Kohler A."/>
            <person name="Kuo A."/>
            <person name="Nagy L.G."/>
            <person name="Floudas D."/>
            <person name="Copeland A."/>
            <person name="Barry K.W."/>
            <person name="Cichocki N."/>
            <person name="Veneault-Fourrey C."/>
            <person name="LaButti K."/>
            <person name="Lindquist E.A."/>
            <person name="Lipzen A."/>
            <person name="Lundell T."/>
            <person name="Morin E."/>
            <person name="Murat C."/>
            <person name="Riley R."/>
            <person name="Ohm R."/>
            <person name="Sun H."/>
            <person name="Tunlid A."/>
            <person name="Henrissat B."/>
            <person name="Grigoriev I.V."/>
            <person name="Hibbett D.S."/>
            <person name="Martin F."/>
        </authorList>
    </citation>
    <scope>NUCLEOTIDE SEQUENCE [LARGE SCALE GENOMIC DNA]</scope>
    <source>
        <strain evidence="2 3">Koide BX008</strain>
    </source>
</reference>
<dbReference type="EMBL" id="KN818226">
    <property type="protein sequence ID" value="KIL69272.1"/>
    <property type="molecule type" value="Genomic_DNA"/>
</dbReference>
<dbReference type="OrthoDB" id="2788977at2759"/>
<dbReference type="STRING" id="946122.A0A0C2X4S5"/>
<accession>A0A0C2X4S5</accession>
<feature type="transmembrane region" description="Helical" evidence="1">
    <location>
        <begin position="166"/>
        <end position="185"/>
    </location>
</feature>
<gene>
    <name evidence="2" type="ORF">M378DRAFT_184458</name>
</gene>
<evidence type="ECO:0000313" key="2">
    <source>
        <dbReference type="EMBL" id="KIL69272.1"/>
    </source>
</evidence>
<evidence type="ECO:0000313" key="3">
    <source>
        <dbReference type="Proteomes" id="UP000054549"/>
    </source>
</evidence>
<proteinExistence type="predicted"/>
<dbReference type="HOGENOM" id="CLU_103845_0_0_1"/>
<organism evidence="2 3">
    <name type="scientific">Amanita muscaria (strain Koide BX008)</name>
    <dbReference type="NCBI Taxonomy" id="946122"/>
    <lineage>
        <taxon>Eukaryota</taxon>
        <taxon>Fungi</taxon>
        <taxon>Dikarya</taxon>
        <taxon>Basidiomycota</taxon>
        <taxon>Agaricomycotina</taxon>
        <taxon>Agaricomycetes</taxon>
        <taxon>Agaricomycetidae</taxon>
        <taxon>Agaricales</taxon>
        <taxon>Pluteineae</taxon>
        <taxon>Amanitaceae</taxon>
        <taxon>Amanita</taxon>
    </lineage>
</organism>
<name>A0A0C2X4S5_AMAMK</name>
<dbReference type="AlphaFoldDB" id="A0A0C2X4S5"/>
<keyword evidence="3" id="KW-1185">Reference proteome</keyword>
<dbReference type="Proteomes" id="UP000054549">
    <property type="component" value="Unassembled WGS sequence"/>
</dbReference>
<protein>
    <submittedName>
        <fullName evidence="2">Uncharacterized protein</fullName>
    </submittedName>
</protein>
<keyword evidence="1" id="KW-1133">Transmembrane helix</keyword>